<proteinExistence type="predicted"/>
<protein>
    <submittedName>
        <fullName evidence="2">Peroxidase 64</fullName>
    </submittedName>
</protein>
<feature type="region of interest" description="Disordered" evidence="1">
    <location>
        <begin position="125"/>
        <end position="145"/>
    </location>
</feature>
<dbReference type="AlphaFoldDB" id="A0A5A7TZQ5"/>
<dbReference type="OrthoDB" id="1934862at2759"/>
<sequence>MAQRQMEERVEGMEKEILGLKETMLELKKTMDRMADEMRENTSYKRREESSTSNASAMKLKGKSEESDVETKMNTPAGLEPCLQVEVVSRRPQTLEACMKEAQLVTDQNLALKLARAKLGIPEPKGGETSNIKASGGNEQGVQRKTKFQMKQITIPVKGNYQKEEGTEEEEIIEGMEEEIVELKNLKVPEGTEIELKTIMGFATKGTVKLKGMGTTFGVTIGDGTYYEGKRQCKRVELRLKELTIIVDLLAVELDRVDVILSMQWLETTGTMRMRITLKRNTEEDLPMIRFLLRQYADIFETPKELPPKRGVDHHIMTLLSVFKGSRRTKAQWSSGA</sequence>
<dbReference type="Pfam" id="PF08284">
    <property type="entry name" value="RVP_2"/>
    <property type="match status" value="1"/>
</dbReference>
<evidence type="ECO:0000313" key="3">
    <source>
        <dbReference type="EMBL" id="TYK28305.1"/>
    </source>
</evidence>
<organism evidence="2 4">
    <name type="scientific">Cucumis melo var. makuwa</name>
    <name type="common">Oriental melon</name>
    <dbReference type="NCBI Taxonomy" id="1194695"/>
    <lineage>
        <taxon>Eukaryota</taxon>
        <taxon>Viridiplantae</taxon>
        <taxon>Streptophyta</taxon>
        <taxon>Embryophyta</taxon>
        <taxon>Tracheophyta</taxon>
        <taxon>Spermatophyta</taxon>
        <taxon>Magnoliopsida</taxon>
        <taxon>eudicotyledons</taxon>
        <taxon>Gunneridae</taxon>
        <taxon>Pentapetalae</taxon>
        <taxon>rosids</taxon>
        <taxon>fabids</taxon>
        <taxon>Cucurbitales</taxon>
        <taxon>Cucurbitaceae</taxon>
        <taxon>Benincaseae</taxon>
        <taxon>Cucumis</taxon>
    </lineage>
</organism>
<dbReference type="Proteomes" id="UP000321393">
    <property type="component" value="Unassembled WGS sequence"/>
</dbReference>
<gene>
    <name evidence="3" type="ORF">E5676_scaffold600G001280</name>
    <name evidence="2" type="ORF">E6C27_scaffold61G001330</name>
</gene>
<keyword evidence="2" id="KW-0560">Oxidoreductase</keyword>
<name>A0A5A7TZQ5_CUCMM</name>
<feature type="region of interest" description="Disordered" evidence="1">
    <location>
        <begin position="36"/>
        <end position="75"/>
    </location>
</feature>
<dbReference type="EMBL" id="SSTE01012822">
    <property type="protein sequence ID" value="KAA0048514.1"/>
    <property type="molecule type" value="Genomic_DNA"/>
</dbReference>
<dbReference type="GO" id="GO:0004601">
    <property type="term" value="F:peroxidase activity"/>
    <property type="evidence" value="ECO:0007669"/>
    <property type="project" value="UniProtKB-KW"/>
</dbReference>
<keyword evidence="2" id="KW-0575">Peroxidase</keyword>
<accession>A0A5A7TZQ5</accession>
<dbReference type="Proteomes" id="UP000321947">
    <property type="component" value="Unassembled WGS sequence"/>
</dbReference>
<feature type="compositionally biased region" description="Basic and acidic residues" evidence="1">
    <location>
        <begin position="36"/>
        <end position="50"/>
    </location>
</feature>
<feature type="compositionally biased region" description="Basic and acidic residues" evidence="1">
    <location>
        <begin position="62"/>
        <end position="71"/>
    </location>
</feature>
<evidence type="ECO:0000256" key="1">
    <source>
        <dbReference type="SAM" id="MobiDB-lite"/>
    </source>
</evidence>
<evidence type="ECO:0000313" key="5">
    <source>
        <dbReference type="Proteomes" id="UP000321947"/>
    </source>
</evidence>
<comment type="caution">
    <text evidence="2">The sequence shown here is derived from an EMBL/GenBank/DDBJ whole genome shotgun (WGS) entry which is preliminary data.</text>
</comment>
<evidence type="ECO:0000313" key="4">
    <source>
        <dbReference type="Proteomes" id="UP000321393"/>
    </source>
</evidence>
<reference evidence="4 5" key="1">
    <citation type="submission" date="2019-08" db="EMBL/GenBank/DDBJ databases">
        <title>Draft genome sequences of two oriental melons (Cucumis melo L. var makuwa).</title>
        <authorList>
            <person name="Kwon S.-Y."/>
        </authorList>
    </citation>
    <scope>NUCLEOTIDE SEQUENCE [LARGE SCALE GENOMIC DNA]</scope>
    <source>
        <strain evidence="5">cv. Chang Bougi</strain>
        <strain evidence="4">cv. SW 3</strain>
        <tissue evidence="2">Leaf</tissue>
    </source>
</reference>
<dbReference type="EMBL" id="SSTD01002133">
    <property type="protein sequence ID" value="TYK28305.1"/>
    <property type="molecule type" value="Genomic_DNA"/>
</dbReference>
<evidence type="ECO:0000313" key="2">
    <source>
        <dbReference type="EMBL" id="KAA0048514.1"/>
    </source>
</evidence>